<dbReference type="AlphaFoldDB" id="A0A086YZR8"/>
<dbReference type="GO" id="GO:0005737">
    <property type="term" value="C:cytoplasm"/>
    <property type="evidence" value="ECO:0007669"/>
    <property type="project" value="UniProtKB-SubCell"/>
</dbReference>
<keyword evidence="2 10" id="KW-0436">Ligase</keyword>
<dbReference type="GO" id="GO:0005524">
    <property type="term" value="F:ATP binding"/>
    <property type="evidence" value="ECO:0007669"/>
    <property type="project" value="UniProtKB-UniRule"/>
</dbReference>
<comment type="similarity">
    <text evidence="10">Belongs to the MurCDEF family. MurF subfamily.</text>
</comment>
<evidence type="ECO:0000259" key="13">
    <source>
        <dbReference type="Pfam" id="PF02875"/>
    </source>
</evidence>
<sequence>MEKAERPVLMPMTLKQVAQAVHGRITPAAAKGGLDLPIANVTTDSRQVGPGSLFVAIAGERVDGHRFLGQAAEQGAIGALVSEEQADADLPQVVVEDTVQALGQLAASNVERRRALDAPFTLVAITGSVGKTTTKDLLAAMLAKLGPTVAPVGSFNNEIGLPLTALRVGPDTRYLVAEMGASQVGDIAYLTSIAPPDIAVVLKVGVAHLGVFGSVERIAQAKSELVRGLRPHGLAVLNADDERVAAMAQLAPGRVLRFGLGGAERPDDPGLDMTARDITTDDLDRPSFQLEARGERPVAASLALSGEHNVMNALAAACVAHELGLPLEDISASLSAQGRRSPHRMAVSQVEEDGARFTLIDDSFNANPDSMSAGLRALASWKEPTGGQDGAAQAEPYRVAVLGGMLELGEGTMDLHRQVGALCVSLGLDALVAVGGERGQLTDMAGAMVEGARRASAAQGSKHAGMRLFQAPDTGQADRFVRDLASGHPGCVVLLKGSHMSGLDALAERWQSGRFGEQQ</sequence>
<evidence type="ECO:0000256" key="3">
    <source>
        <dbReference type="ARBA" id="ARBA00022618"/>
    </source>
</evidence>
<dbReference type="SUPFAM" id="SSF63418">
    <property type="entry name" value="MurE/MurF N-terminal domain"/>
    <property type="match status" value="1"/>
</dbReference>
<dbReference type="Gene3D" id="3.40.1390.10">
    <property type="entry name" value="MurE/MurF, N-terminal domain"/>
    <property type="match status" value="1"/>
</dbReference>
<keyword evidence="9 10" id="KW-0961">Cell wall biogenesis/degradation</keyword>
<proteinExistence type="inferred from homology"/>
<feature type="domain" description="Mur ligase central" evidence="14">
    <location>
        <begin position="125"/>
        <end position="320"/>
    </location>
</feature>
<dbReference type="InterPro" id="IPR013221">
    <property type="entry name" value="Mur_ligase_cen"/>
</dbReference>
<keyword evidence="5 10" id="KW-0067">ATP-binding</keyword>
<dbReference type="GO" id="GO:0051301">
    <property type="term" value="P:cell division"/>
    <property type="evidence" value="ECO:0007669"/>
    <property type="project" value="UniProtKB-KW"/>
</dbReference>
<keyword evidence="4 10" id="KW-0547">Nucleotide-binding</keyword>
<evidence type="ECO:0000256" key="8">
    <source>
        <dbReference type="ARBA" id="ARBA00023306"/>
    </source>
</evidence>
<dbReference type="GO" id="GO:0009252">
    <property type="term" value="P:peptidoglycan biosynthetic process"/>
    <property type="evidence" value="ECO:0007669"/>
    <property type="project" value="UniProtKB-UniRule"/>
</dbReference>
<dbReference type="eggNOG" id="COG0770">
    <property type="taxonomic scope" value="Bacteria"/>
</dbReference>
<evidence type="ECO:0000259" key="12">
    <source>
        <dbReference type="Pfam" id="PF01225"/>
    </source>
</evidence>
<dbReference type="Pfam" id="PF01225">
    <property type="entry name" value="Mur_ligase"/>
    <property type="match status" value="1"/>
</dbReference>
<dbReference type="NCBIfam" id="TIGR01143">
    <property type="entry name" value="murF"/>
    <property type="match status" value="1"/>
</dbReference>
<evidence type="ECO:0000256" key="7">
    <source>
        <dbReference type="ARBA" id="ARBA00022984"/>
    </source>
</evidence>
<evidence type="ECO:0000256" key="11">
    <source>
        <dbReference type="RuleBase" id="RU004136"/>
    </source>
</evidence>
<keyword evidence="3 10" id="KW-0132">Cell division</keyword>
<dbReference type="InterPro" id="IPR051046">
    <property type="entry name" value="MurCDEF_CellWall_CoF430Synth"/>
</dbReference>
<dbReference type="GO" id="GO:0047480">
    <property type="term" value="F:UDP-N-acetylmuramoyl-tripeptide-D-alanyl-D-alanine ligase activity"/>
    <property type="evidence" value="ECO:0007669"/>
    <property type="project" value="UniProtKB-UniRule"/>
</dbReference>
<evidence type="ECO:0000256" key="6">
    <source>
        <dbReference type="ARBA" id="ARBA00022960"/>
    </source>
</evidence>
<dbReference type="InterPro" id="IPR036565">
    <property type="entry name" value="Mur-like_cat_sf"/>
</dbReference>
<dbReference type="PANTHER" id="PTHR43024:SF1">
    <property type="entry name" value="UDP-N-ACETYLMURAMOYL-TRIPEPTIDE--D-ALANYL-D-ALANINE LIGASE"/>
    <property type="match status" value="1"/>
</dbReference>
<comment type="caution">
    <text evidence="15">The sequence shown here is derived from an EMBL/GenBank/DDBJ whole genome shotgun (WGS) entry which is preliminary data.</text>
</comment>
<feature type="domain" description="Mur ligase C-terminal" evidence="13">
    <location>
        <begin position="343"/>
        <end position="498"/>
    </location>
</feature>
<accession>A0A086YZR8</accession>
<dbReference type="InterPro" id="IPR005863">
    <property type="entry name" value="UDP-N-AcMur_synth"/>
</dbReference>
<dbReference type="PANTHER" id="PTHR43024">
    <property type="entry name" value="UDP-N-ACETYLMURAMOYL-TRIPEPTIDE--D-ALANYL-D-ALANINE LIGASE"/>
    <property type="match status" value="1"/>
</dbReference>
<dbReference type="InterPro" id="IPR000713">
    <property type="entry name" value="Mur_ligase_N"/>
</dbReference>
<dbReference type="Gene3D" id="3.90.190.20">
    <property type="entry name" value="Mur ligase, C-terminal domain"/>
    <property type="match status" value="1"/>
</dbReference>
<keyword evidence="8 10" id="KW-0131">Cell cycle</keyword>
<evidence type="ECO:0000256" key="5">
    <source>
        <dbReference type="ARBA" id="ARBA00022840"/>
    </source>
</evidence>
<comment type="catalytic activity">
    <reaction evidence="10 11">
        <text>D-alanyl-D-alanine + UDP-N-acetyl-alpha-D-muramoyl-L-alanyl-gamma-D-glutamyl-meso-2,6-diaminopimelate + ATP = UDP-N-acetyl-alpha-D-muramoyl-L-alanyl-gamma-D-glutamyl-meso-2,6-diaminopimeloyl-D-alanyl-D-alanine + ADP + phosphate + H(+)</text>
        <dbReference type="Rhea" id="RHEA:28374"/>
        <dbReference type="ChEBI" id="CHEBI:15378"/>
        <dbReference type="ChEBI" id="CHEBI:30616"/>
        <dbReference type="ChEBI" id="CHEBI:43474"/>
        <dbReference type="ChEBI" id="CHEBI:57822"/>
        <dbReference type="ChEBI" id="CHEBI:61386"/>
        <dbReference type="ChEBI" id="CHEBI:83905"/>
        <dbReference type="ChEBI" id="CHEBI:456216"/>
        <dbReference type="EC" id="6.3.2.10"/>
    </reaction>
</comment>
<evidence type="ECO:0000313" key="16">
    <source>
        <dbReference type="Proteomes" id="UP000029015"/>
    </source>
</evidence>
<dbReference type="STRING" id="1437605.AB656_00965"/>
<protein>
    <recommendedName>
        <fullName evidence="10 11">UDP-N-acetylmuramoyl-tripeptide--D-alanyl-D-alanine ligase</fullName>
        <ecNumber evidence="10 11">6.3.2.10</ecNumber>
    </recommendedName>
    <alternativeName>
        <fullName evidence="10">D-alanyl-D-alanine-adding enzyme</fullName>
    </alternativeName>
</protein>
<dbReference type="Gene3D" id="3.40.1190.10">
    <property type="entry name" value="Mur-like, catalytic domain"/>
    <property type="match status" value="1"/>
</dbReference>
<comment type="function">
    <text evidence="10 11">Involved in cell wall formation. Catalyzes the final step in the synthesis of UDP-N-acetylmuramoyl-pentapeptide, the precursor of murein.</text>
</comment>
<comment type="subcellular location">
    <subcellularLocation>
        <location evidence="10 11">Cytoplasm</location>
    </subcellularLocation>
</comment>
<feature type="domain" description="Mur ligase N-terminal catalytic" evidence="12">
    <location>
        <begin position="38"/>
        <end position="107"/>
    </location>
</feature>
<keyword evidence="16" id="KW-1185">Reference proteome</keyword>
<dbReference type="Proteomes" id="UP000029015">
    <property type="component" value="Unassembled WGS sequence"/>
</dbReference>
<dbReference type="Pfam" id="PF08245">
    <property type="entry name" value="Mur_ligase_M"/>
    <property type="match status" value="1"/>
</dbReference>
<dbReference type="SUPFAM" id="SSF53623">
    <property type="entry name" value="MurD-like peptide ligases, catalytic domain"/>
    <property type="match status" value="1"/>
</dbReference>
<gene>
    <name evidence="10" type="primary">murF</name>
    <name evidence="15" type="ORF">BACT_0468</name>
</gene>
<dbReference type="GO" id="GO:0071555">
    <property type="term" value="P:cell wall organization"/>
    <property type="evidence" value="ECO:0007669"/>
    <property type="project" value="UniProtKB-KW"/>
</dbReference>
<evidence type="ECO:0000256" key="1">
    <source>
        <dbReference type="ARBA" id="ARBA00022490"/>
    </source>
</evidence>
<dbReference type="GO" id="GO:0008360">
    <property type="term" value="P:regulation of cell shape"/>
    <property type="evidence" value="ECO:0007669"/>
    <property type="project" value="UniProtKB-KW"/>
</dbReference>
<dbReference type="InterPro" id="IPR036615">
    <property type="entry name" value="Mur_ligase_C_dom_sf"/>
</dbReference>
<keyword evidence="6 10" id="KW-0133">Cell shape</keyword>
<reference evidence="15 16" key="1">
    <citation type="submission" date="2014-03" db="EMBL/GenBank/DDBJ databases">
        <title>Genomics of Bifidobacteria.</title>
        <authorList>
            <person name="Ventura M."/>
            <person name="Milani C."/>
            <person name="Lugli G.A."/>
        </authorList>
    </citation>
    <scope>NUCLEOTIDE SEQUENCE [LARGE SCALE GENOMIC DNA]</scope>
    <source>
        <strain evidence="15 16">DSM 22766</strain>
    </source>
</reference>
<dbReference type="EMBL" id="JGYK01000001">
    <property type="protein sequence ID" value="KFI39768.1"/>
    <property type="molecule type" value="Genomic_DNA"/>
</dbReference>
<evidence type="ECO:0000256" key="2">
    <source>
        <dbReference type="ARBA" id="ARBA00022598"/>
    </source>
</evidence>
<dbReference type="EC" id="6.3.2.10" evidence="10 11"/>
<feature type="binding site" evidence="10">
    <location>
        <begin position="127"/>
        <end position="133"/>
    </location>
    <ligand>
        <name>ATP</name>
        <dbReference type="ChEBI" id="CHEBI:30616"/>
    </ligand>
</feature>
<dbReference type="GO" id="GO:0008766">
    <property type="term" value="F:UDP-N-acetylmuramoylalanyl-D-glutamyl-2,6-diaminopimelate-D-alanyl-D-alanine ligase activity"/>
    <property type="evidence" value="ECO:0007669"/>
    <property type="project" value="RHEA"/>
</dbReference>
<evidence type="ECO:0000256" key="4">
    <source>
        <dbReference type="ARBA" id="ARBA00022741"/>
    </source>
</evidence>
<evidence type="ECO:0000259" key="14">
    <source>
        <dbReference type="Pfam" id="PF08245"/>
    </source>
</evidence>
<keyword evidence="7 10" id="KW-0573">Peptidoglycan synthesis</keyword>
<keyword evidence="1 10" id="KW-0963">Cytoplasm</keyword>
<evidence type="ECO:0000313" key="15">
    <source>
        <dbReference type="EMBL" id="KFI39768.1"/>
    </source>
</evidence>
<name>A0A086YZR8_9BIFI</name>
<organism evidence="15 16">
    <name type="scientific">Bifidobacterium actinocoloniiforme DSM 22766</name>
    <dbReference type="NCBI Taxonomy" id="1437605"/>
    <lineage>
        <taxon>Bacteria</taxon>
        <taxon>Bacillati</taxon>
        <taxon>Actinomycetota</taxon>
        <taxon>Actinomycetes</taxon>
        <taxon>Bifidobacteriales</taxon>
        <taxon>Bifidobacteriaceae</taxon>
        <taxon>Bifidobacterium</taxon>
    </lineage>
</organism>
<evidence type="ECO:0000256" key="10">
    <source>
        <dbReference type="HAMAP-Rule" id="MF_02019"/>
    </source>
</evidence>
<comment type="pathway">
    <text evidence="10 11">Cell wall biogenesis; peptidoglycan biosynthesis.</text>
</comment>
<dbReference type="InterPro" id="IPR035911">
    <property type="entry name" value="MurE/MurF_N"/>
</dbReference>
<dbReference type="SUPFAM" id="SSF53244">
    <property type="entry name" value="MurD-like peptide ligases, peptide-binding domain"/>
    <property type="match status" value="1"/>
</dbReference>
<dbReference type="InterPro" id="IPR004101">
    <property type="entry name" value="Mur_ligase_C"/>
</dbReference>
<dbReference type="Pfam" id="PF02875">
    <property type="entry name" value="Mur_ligase_C"/>
    <property type="match status" value="1"/>
</dbReference>
<dbReference type="HAMAP" id="MF_02019">
    <property type="entry name" value="MurF"/>
    <property type="match status" value="1"/>
</dbReference>
<evidence type="ECO:0000256" key="9">
    <source>
        <dbReference type="ARBA" id="ARBA00023316"/>
    </source>
</evidence>
<dbReference type="UniPathway" id="UPA00219"/>